<organism evidence="10 11">
    <name type="scientific">Iningainema tapete BLCC-T55</name>
    <dbReference type="NCBI Taxonomy" id="2748662"/>
    <lineage>
        <taxon>Bacteria</taxon>
        <taxon>Bacillati</taxon>
        <taxon>Cyanobacteriota</taxon>
        <taxon>Cyanophyceae</taxon>
        <taxon>Nostocales</taxon>
        <taxon>Scytonemataceae</taxon>
        <taxon>Iningainema tapete</taxon>
    </lineage>
</organism>
<keyword evidence="7 9" id="KW-0472">Membrane</keyword>
<dbReference type="PANTHER" id="PTHR48086">
    <property type="entry name" value="SODIUM/PROLINE SYMPORTER-RELATED"/>
    <property type="match status" value="1"/>
</dbReference>
<name>A0A8J6XYW6_9CYAN</name>
<dbReference type="AlphaFoldDB" id="A0A8J6XYW6"/>
<dbReference type="InterPro" id="IPR038377">
    <property type="entry name" value="Na/Glc_symporter_sf"/>
</dbReference>
<dbReference type="Gene3D" id="1.20.1730.10">
    <property type="entry name" value="Sodium/glucose cotransporter"/>
    <property type="match status" value="1"/>
</dbReference>
<feature type="transmembrane region" description="Helical" evidence="9">
    <location>
        <begin position="146"/>
        <end position="167"/>
    </location>
</feature>
<reference evidence="10" key="1">
    <citation type="submission" date="2020-09" db="EMBL/GenBank/DDBJ databases">
        <title>Iningainema tapete sp. nov. (Scytonemataceae, Cyanobacteria) from greenhouses in central Florida (USA) produces two types of nodularin with biosynthetic potential for microcystin-LR and anabaenopeptins.</title>
        <authorList>
            <person name="Berthold D.E."/>
            <person name="Lefler F.W."/>
            <person name="Huang I.-S."/>
            <person name="Abdulla H."/>
            <person name="Zimba P.V."/>
            <person name="Laughinghouse H.D. IV."/>
        </authorList>
    </citation>
    <scope>NUCLEOTIDE SEQUENCE</scope>
    <source>
        <strain evidence="10">BLCCT55</strain>
    </source>
</reference>
<dbReference type="InterPro" id="IPR050277">
    <property type="entry name" value="Sodium:Solute_Symporter"/>
</dbReference>
<dbReference type="PANTHER" id="PTHR48086:SF5">
    <property type="entry name" value="NA(+):SOLUTE SYMPORTER (SSF FAMILY)"/>
    <property type="match status" value="1"/>
</dbReference>
<feature type="transmembrane region" description="Helical" evidence="9">
    <location>
        <begin position="116"/>
        <end position="134"/>
    </location>
</feature>
<dbReference type="RefSeq" id="WP_190834394.1">
    <property type="nucleotide sequence ID" value="NZ_CAWPPI010000084.1"/>
</dbReference>
<dbReference type="GO" id="GO:0022857">
    <property type="term" value="F:transmembrane transporter activity"/>
    <property type="evidence" value="ECO:0007669"/>
    <property type="project" value="InterPro"/>
</dbReference>
<comment type="similarity">
    <text evidence="2 8">Belongs to the sodium:solute symporter (SSF) (TC 2.A.21) family.</text>
</comment>
<dbReference type="PROSITE" id="PS50283">
    <property type="entry name" value="NA_SOLUT_SYMP_3"/>
    <property type="match status" value="1"/>
</dbReference>
<accession>A0A8J6XYW6</accession>
<dbReference type="GO" id="GO:0046942">
    <property type="term" value="P:carboxylic acid transport"/>
    <property type="evidence" value="ECO:0007669"/>
    <property type="project" value="UniProtKB-ARBA"/>
</dbReference>
<feature type="transmembrane region" description="Helical" evidence="9">
    <location>
        <begin position="418"/>
        <end position="436"/>
    </location>
</feature>
<sequence length="559" mass="60280">MSVEIWTILIVGLSFVAYIYIGWQSRVSNTKEFFVAGQGIPSIANGAATAADWMSAASFISMAGLISFLGYDGSIYLMGWTGGYVLLALLLAPYLRKFGKYTVPDFVGDRYYSNTARLVAVVAAIFVSLTYVAGQMRGVGIVFSRFLQVDVSTGVIIGMVIVGFFSVIGGMKGITWTQVAQYGVLIVAYLIPAFAIAWLLTGNPIPQLAFTFSDVADKLNQIQVDLGFKEYTQPFVNKSQLDVLFTAIALMVGTAGLPHIIVRFYTVPDVRAARFSAGWALLFIAILYTTAPALSMFARYNLISSLHNQTITQVQQLDWVNKWEKTGLLGFDDKNKDGRLQLTPNKETNEVKIDPDIIVLSTPEVAKLSPWVIALVAAGGLAAALSTASGLLLVISSSIAHDIYYRIIDSNASEQKRLFVGRVMVGLSIVLAGYFGVNPPGFVGQVVAFAFGLAAASFFPVIVLGIFDKRTNSQGAIAGMLTGLIFTIIYIVQVKFGGVQPWFFGVSPEGIGTLGMLINLVVTLVVSRLTPPPPPEIQALVEDLRSPAIEGVPSKSIEV</sequence>
<feature type="transmembrane region" description="Helical" evidence="9">
    <location>
        <begin position="43"/>
        <end position="69"/>
    </location>
</feature>
<keyword evidence="11" id="KW-1185">Reference proteome</keyword>
<dbReference type="Pfam" id="PF00474">
    <property type="entry name" value="SSF"/>
    <property type="match status" value="2"/>
</dbReference>
<feature type="transmembrane region" description="Helical" evidence="9">
    <location>
        <begin position="179"/>
        <end position="200"/>
    </location>
</feature>
<dbReference type="NCBIfam" id="TIGR03648">
    <property type="entry name" value="Na_symport_lg"/>
    <property type="match status" value="1"/>
</dbReference>
<evidence type="ECO:0000256" key="6">
    <source>
        <dbReference type="ARBA" id="ARBA00022989"/>
    </source>
</evidence>
<evidence type="ECO:0000313" key="10">
    <source>
        <dbReference type="EMBL" id="MBD2775663.1"/>
    </source>
</evidence>
<feature type="transmembrane region" description="Helical" evidence="9">
    <location>
        <begin position="6"/>
        <end position="23"/>
    </location>
</feature>
<feature type="transmembrane region" description="Helical" evidence="9">
    <location>
        <begin position="277"/>
        <end position="298"/>
    </location>
</feature>
<dbReference type="Proteomes" id="UP000629098">
    <property type="component" value="Unassembled WGS sequence"/>
</dbReference>
<evidence type="ECO:0000256" key="1">
    <source>
        <dbReference type="ARBA" id="ARBA00004141"/>
    </source>
</evidence>
<dbReference type="CDD" id="cd11480">
    <property type="entry name" value="SLC5sbd_u4"/>
    <property type="match status" value="1"/>
</dbReference>
<evidence type="ECO:0000256" key="5">
    <source>
        <dbReference type="ARBA" id="ARBA00022692"/>
    </source>
</evidence>
<evidence type="ECO:0000313" key="11">
    <source>
        <dbReference type="Proteomes" id="UP000629098"/>
    </source>
</evidence>
<evidence type="ECO:0000256" key="2">
    <source>
        <dbReference type="ARBA" id="ARBA00006434"/>
    </source>
</evidence>
<evidence type="ECO:0000256" key="4">
    <source>
        <dbReference type="ARBA" id="ARBA00022475"/>
    </source>
</evidence>
<evidence type="ECO:0000256" key="8">
    <source>
        <dbReference type="RuleBase" id="RU362091"/>
    </source>
</evidence>
<feature type="transmembrane region" description="Helical" evidence="9">
    <location>
        <begin position="442"/>
        <end position="464"/>
    </location>
</feature>
<protein>
    <submittedName>
        <fullName evidence="10">Cation acetate symporter</fullName>
    </submittedName>
</protein>
<evidence type="ECO:0000256" key="9">
    <source>
        <dbReference type="SAM" id="Phobius"/>
    </source>
</evidence>
<comment type="subcellular location">
    <subcellularLocation>
        <location evidence="1">Membrane</location>
        <topology evidence="1">Multi-pass membrane protein</topology>
    </subcellularLocation>
</comment>
<evidence type="ECO:0000256" key="3">
    <source>
        <dbReference type="ARBA" id="ARBA00022448"/>
    </source>
</evidence>
<evidence type="ECO:0000256" key="7">
    <source>
        <dbReference type="ARBA" id="ARBA00023136"/>
    </source>
</evidence>
<feature type="transmembrane region" description="Helical" evidence="9">
    <location>
        <begin position="476"/>
        <end position="496"/>
    </location>
</feature>
<dbReference type="InterPro" id="IPR018212">
    <property type="entry name" value="Na/solute_symporter_CS"/>
</dbReference>
<feature type="transmembrane region" description="Helical" evidence="9">
    <location>
        <begin position="502"/>
        <end position="526"/>
    </location>
</feature>
<dbReference type="EMBL" id="JACXAE010000084">
    <property type="protein sequence ID" value="MBD2775663.1"/>
    <property type="molecule type" value="Genomic_DNA"/>
</dbReference>
<gene>
    <name evidence="10" type="ORF">ICL16_27305</name>
</gene>
<keyword evidence="3" id="KW-0813">Transport</keyword>
<keyword evidence="4" id="KW-1003">Cell membrane</keyword>
<keyword evidence="6 9" id="KW-1133">Transmembrane helix</keyword>
<proteinExistence type="inferred from homology"/>
<keyword evidence="5 9" id="KW-0812">Transmembrane</keyword>
<dbReference type="InterPro" id="IPR019899">
    <property type="entry name" value="Na/solute_symporter_VC_2705"/>
</dbReference>
<dbReference type="InterPro" id="IPR001734">
    <property type="entry name" value="Na/solute_symporter"/>
</dbReference>
<comment type="caution">
    <text evidence="10">The sequence shown here is derived from an EMBL/GenBank/DDBJ whole genome shotgun (WGS) entry which is preliminary data.</text>
</comment>
<feature type="transmembrane region" description="Helical" evidence="9">
    <location>
        <begin position="371"/>
        <end position="397"/>
    </location>
</feature>
<feature type="transmembrane region" description="Helical" evidence="9">
    <location>
        <begin position="75"/>
        <end position="95"/>
    </location>
</feature>
<feature type="transmembrane region" description="Helical" evidence="9">
    <location>
        <begin position="243"/>
        <end position="265"/>
    </location>
</feature>
<dbReference type="GO" id="GO:0005886">
    <property type="term" value="C:plasma membrane"/>
    <property type="evidence" value="ECO:0007669"/>
    <property type="project" value="TreeGrafter"/>
</dbReference>
<dbReference type="PROSITE" id="PS00457">
    <property type="entry name" value="NA_SOLUT_SYMP_2"/>
    <property type="match status" value="1"/>
</dbReference>